<dbReference type="Pfam" id="PF00134">
    <property type="entry name" value="Cyclin_N"/>
    <property type="match status" value="1"/>
</dbReference>
<evidence type="ECO:0000256" key="5">
    <source>
        <dbReference type="SAM" id="MobiDB-lite"/>
    </source>
</evidence>
<dbReference type="InterPro" id="IPR039361">
    <property type="entry name" value="Cyclin"/>
</dbReference>
<evidence type="ECO:0000256" key="1">
    <source>
        <dbReference type="ARBA" id="ARBA00022618"/>
    </source>
</evidence>
<dbReference type="GeneID" id="106465880"/>
<evidence type="ECO:0000256" key="2">
    <source>
        <dbReference type="ARBA" id="ARBA00023127"/>
    </source>
</evidence>
<sequence length="456" mass="51433">MKRTGSMKDYIYSLLIQINRMSKRSVRNSRGKLEIRLQPTILRRKRKAVKEFEGSVRENEVSKRRQELENQACWDPGSQESNSQDESCCSIASTTMSASTSSSSEQMPDGQRTPSDMLPSLTLSQFRGLTCILTPEAHSKRDSPLPHFSWADPQEVWELMVQKDSVYPRDPKLLCRHPGLQARMRAILLDWLIEVCEVYRLHRESFYLAQDFIDRYLATQQNVPKQQLQLLGITALFVAAKIEEIYPPKLSEFAYVTDGACTDTEILEKELVLLKTLNWDLTPMTVNSWLNIYLQLADDPSSTRGDDFLVPDYSGHIFVQVAQLMDLCILDVGCLQFPYSVVAASALCHVTSENLATSVSGLKKNELAACVQWMVPFAKAVRENGGAQLKFFHQVTLDDMHNIQTHSVNLQLLEKAQARQVEAMTLSVQASPQSEYGALTPPQSSEKESSDFGSPL</sequence>
<dbReference type="SMART" id="SM00385">
    <property type="entry name" value="CYCLIN"/>
    <property type="match status" value="1"/>
</dbReference>
<dbReference type="Pfam" id="PF02984">
    <property type="entry name" value="Cyclin_C"/>
    <property type="match status" value="1"/>
</dbReference>
<dbReference type="InterPro" id="IPR013763">
    <property type="entry name" value="Cyclin-like_dom"/>
</dbReference>
<keyword evidence="1" id="KW-0132">Cell division</keyword>
<dbReference type="PANTHER" id="PTHR10177">
    <property type="entry name" value="CYCLINS"/>
    <property type="match status" value="1"/>
</dbReference>
<dbReference type="PROSITE" id="PS00292">
    <property type="entry name" value="CYCLINS"/>
    <property type="match status" value="1"/>
</dbReference>
<name>A0ABM1T0Y9_LIMPO</name>
<feature type="compositionally biased region" description="Low complexity" evidence="5">
    <location>
        <begin position="87"/>
        <end position="104"/>
    </location>
</feature>
<protein>
    <submittedName>
        <fullName evidence="9">G1/S-specific cyclin-E-like isoform X1</fullName>
    </submittedName>
</protein>
<dbReference type="InterPro" id="IPR048258">
    <property type="entry name" value="Cyclins_cyclin-box"/>
</dbReference>
<dbReference type="InterPro" id="IPR036915">
    <property type="entry name" value="Cyclin-like_sf"/>
</dbReference>
<accession>A0ABM1T0Y9</accession>
<dbReference type="Proteomes" id="UP000694941">
    <property type="component" value="Unplaced"/>
</dbReference>
<reference evidence="9" key="1">
    <citation type="submission" date="2025-08" db="UniProtKB">
        <authorList>
            <consortium name="RefSeq"/>
        </authorList>
    </citation>
    <scope>IDENTIFICATION</scope>
    <source>
        <tissue evidence="9">Muscle</tissue>
    </source>
</reference>
<feature type="region of interest" description="Disordered" evidence="5">
    <location>
        <begin position="429"/>
        <end position="456"/>
    </location>
</feature>
<evidence type="ECO:0000313" key="9">
    <source>
        <dbReference type="RefSeq" id="XP_022249545.1"/>
    </source>
</evidence>
<keyword evidence="8" id="KW-1185">Reference proteome</keyword>
<comment type="similarity">
    <text evidence="4">Belongs to the cyclin family.</text>
</comment>
<dbReference type="Gene3D" id="1.10.472.10">
    <property type="entry name" value="Cyclin-like"/>
    <property type="match status" value="2"/>
</dbReference>
<dbReference type="CDD" id="cd20519">
    <property type="entry name" value="CYCLIN_CCNE_rpt1"/>
    <property type="match status" value="1"/>
</dbReference>
<proteinExistence type="inferred from homology"/>
<dbReference type="SUPFAM" id="SSF47954">
    <property type="entry name" value="Cyclin-like"/>
    <property type="match status" value="2"/>
</dbReference>
<feature type="region of interest" description="Disordered" evidence="5">
    <location>
        <begin position="72"/>
        <end position="118"/>
    </location>
</feature>
<evidence type="ECO:0000256" key="4">
    <source>
        <dbReference type="RuleBase" id="RU000383"/>
    </source>
</evidence>
<dbReference type="InterPro" id="IPR004367">
    <property type="entry name" value="Cyclin_C-dom"/>
</dbReference>
<evidence type="ECO:0000259" key="7">
    <source>
        <dbReference type="SMART" id="SM01332"/>
    </source>
</evidence>
<keyword evidence="2 4" id="KW-0195">Cyclin</keyword>
<dbReference type="InterPro" id="IPR006671">
    <property type="entry name" value="Cyclin_N"/>
</dbReference>
<feature type="domain" description="Cyclin-like" evidence="6">
    <location>
        <begin position="190"/>
        <end position="275"/>
    </location>
</feature>
<feature type="domain" description="Cyclin C-terminal" evidence="7">
    <location>
        <begin position="284"/>
        <end position="409"/>
    </location>
</feature>
<gene>
    <name evidence="9" type="primary">LOC106465880</name>
</gene>
<evidence type="ECO:0000256" key="3">
    <source>
        <dbReference type="ARBA" id="ARBA00023306"/>
    </source>
</evidence>
<dbReference type="RefSeq" id="XP_022249545.1">
    <property type="nucleotide sequence ID" value="XM_022393837.1"/>
</dbReference>
<organism evidence="8 9">
    <name type="scientific">Limulus polyphemus</name>
    <name type="common">Atlantic horseshoe crab</name>
    <dbReference type="NCBI Taxonomy" id="6850"/>
    <lineage>
        <taxon>Eukaryota</taxon>
        <taxon>Metazoa</taxon>
        <taxon>Ecdysozoa</taxon>
        <taxon>Arthropoda</taxon>
        <taxon>Chelicerata</taxon>
        <taxon>Merostomata</taxon>
        <taxon>Xiphosura</taxon>
        <taxon>Limulidae</taxon>
        <taxon>Limulus</taxon>
    </lineage>
</organism>
<keyword evidence="3" id="KW-0131">Cell cycle</keyword>
<evidence type="ECO:0000313" key="8">
    <source>
        <dbReference type="Proteomes" id="UP000694941"/>
    </source>
</evidence>
<evidence type="ECO:0000259" key="6">
    <source>
        <dbReference type="SMART" id="SM00385"/>
    </source>
</evidence>
<dbReference type="SMART" id="SM01332">
    <property type="entry name" value="Cyclin_C"/>
    <property type="match status" value="1"/>
</dbReference>